<keyword evidence="1" id="KW-0433">Leucine-rich repeat</keyword>
<dbReference type="GeneID" id="113866728"/>
<keyword evidence="3" id="KW-0611">Plant defense</keyword>
<dbReference type="InterPro" id="IPR002182">
    <property type="entry name" value="NB-ARC"/>
</dbReference>
<dbReference type="PROSITE" id="PS50104">
    <property type="entry name" value="TIR"/>
    <property type="match status" value="1"/>
</dbReference>
<proteinExistence type="predicted"/>
<dbReference type="GO" id="GO:0043531">
    <property type="term" value="F:ADP binding"/>
    <property type="evidence" value="ECO:0007669"/>
    <property type="project" value="InterPro"/>
</dbReference>
<dbReference type="Gene3D" id="3.40.50.10140">
    <property type="entry name" value="Toll/interleukin-1 receptor homology (TIR) domain"/>
    <property type="match status" value="1"/>
</dbReference>
<dbReference type="Pfam" id="PF01582">
    <property type="entry name" value="TIR"/>
    <property type="match status" value="1"/>
</dbReference>
<dbReference type="Pfam" id="PF23282">
    <property type="entry name" value="WHD_ROQ1"/>
    <property type="match status" value="1"/>
</dbReference>
<evidence type="ECO:0000256" key="4">
    <source>
        <dbReference type="ARBA" id="ARBA00023027"/>
    </source>
</evidence>
<dbReference type="InterPro" id="IPR044974">
    <property type="entry name" value="Disease_R_plants"/>
</dbReference>
<dbReference type="InterPro" id="IPR000157">
    <property type="entry name" value="TIR_dom"/>
</dbReference>
<dbReference type="SUPFAM" id="SSF52200">
    <property type="entry name" value="Toll/Interleukin receptor TIR domain"/>
    <property type="match status" value="1"/>
</dbReference>
<evidence type="ECO:0000259" key="5">
    <source>
        <dbReference type="PROSITE" id="PS50104"/>
    </source>
</evidence>
<evidence type="ECO:0000313" key="6">
    <source>
        <dbReference type="Proteomes" id="UP000694853"/>
    </source>
</evidence>
<evidence type="ECO:0000256" key="2">
    <source>
        <dbReference type="ARBA" id="ARBA00022737"/>
    </source>
</evidence>
<dbReference type="InterPro" id="IPR032675">
    <property type="entry name" value="LRR_dom_sf"/>
</dbReference>
<organism evidence="6 7">
    <name type="scientific">Abrus precatorius</name>
    <name type="common">Indian licorice</name>
    <name type="synonym">Glycine abrus</name>
    <dbReference type="NCBI Taxonomy" id="3816"/>
    <lineage>
        <taxon>Eukaryota</taxon>
        <taxon>Viridiplantae</taxon>
        <taxon>Streptophyta</taxon>
        <taxon>Embryophyta</taxon>
        <taxon>Tracheophyta</taxon>
        <taxon>Spermatophyta</taxon>
        <taxon>Magnoliopsida</taxon>
        <taxon>eudicotyledons</taxon>
        <taxon>Gunneridae</taxon>
        <taxon>Pentapetalae</taxon>
        <taxon>rosids</taxon>
        <taxon>fabids</taxon>
        <taxon>Fabales</taxon>
        <taxon>Fabaceae</taxon>
        <taxon>Papilionoideae</taxon>
        <taxon>50 kb inversion clade</taxon>
        <taxon>NPAAA clade</taxon>
        <taxon>indigoferoid/millettioid clade</taxon>
        <taxon>Abreae</taxon>
        <taxon>Abrus</taxon>
    </lineage>
</organism>
<evidence type="ECO:0000256" key="1">
    <source>
        <dbReference type="ARBA" id="ARBA00022614"/>
    </source>
</evidence>
<dbReference type="PRINTS" id="PR00364">
    <property type="entry name" value="DISEASERSIST"/>
</dbReference>
<dbReference type="Gene3D" id="3.80.10.10">
    <property type="entry name" value="Ribonuclease Inhibitor"/>
    <property type="match status" value="2"/>
</dbReference>
<dbReference type="SUPFAM" id="SSF46785">
    <property type="entry name" value="Winged helix' DNA-binding domain"/>
    <property type="match status" value="1"/>
</dbReference>
<dbReference type="FunFam" id="3.40.50.10140:FF:000007">
    <property type="entry name" value="Disease resistance protein (TIR-NBS-LRR class)"/>
    <property type="match status" value="1"/>
</dbReference>
<accession>A0A8B8LPJ0</accession>
<dbReference type="PANTHER" id="PTHR11017">
    <property type="entry name" value="LEUCINE-RICH REPEAT-CONTAINING PROTEIN"/>
    <property type="match status" value="1"/>
</dbReference>
<feature type="domain" description="TIR" evidence="5">
    <location>
        <begin position="14"/>
        <end position="189"/>
    </location>
</feature>
<dbReference type="InterPro" id="IPR058192">
    <property type="entry name" value="WHD_ROQ1-like"/>
</dbReference>
<dbReference type="SMART" id="SM00255">
    <property type="entry name" value="TIR"/>
    <property type="match status" value="1"/>
</dbReference>
<dbReference type="Gene3D" id="3.40.50.300">
    <property type="entry name" value="P-loop containing nucleotide triphosphate hydrolases"/>
    <property type="match status" value="1"/>
</dbReference>
<dbReference type="Pfam" id="PF00931">
    <property type="entry name" value="NB-ARC"/>
    <property type="match status" value="1"/>
</dbReference>
<dbReference type="InterPro" id="IPR035897">
    <property type="entry name" value="Toll_tir_struct_dom_sf"/>
</dbReference>
<keyword evidence="4" id="KW-0520">NAD</keyword>
<dbReference type="RefSeq" id="XP_027357333.1">
    <property type="nucleotide sequence ID" value="XM_027501532.1"/>
</dbReference>
<evidence type="ECO:0000256" key="3">
    <source>
        <dbReference type="ARBA" id="ARBA00022821"/>
    </source>
</evidence>
<dbReference type="InterPro" id="IPR027417">
    <property type="entry name" value="P-loop_NTPase"/>
</dbReference>
<keyword evidence="2" id="KW-0677">Repeat</keyword>
<dbReference type="Pfam" id="PF23286">
    <property type="entry name" value="LRR_13"/>
    <property type="match status" value="1"/>
</dbReference>
<dbReference type="OrthoDB" id="1357022at2759"/>
<sequence>MDLPSPSSSFGYAFTYDVFLSFRGSDTRHGFTGNLYKALCDKGIHTFIDDEELRGGDEITPSLVNAIQESTIAIPVFSANYASSSFCLDELVTITDCIKAKGRLVLPVFYNVDPSHVRHQTGTYAKALAKHEARFKKNKEKLKGNMERLKKWKMALNQTANLSGRHYKHGHEYEHEFIGKIVEEVSRAINRAPLPIANYPVGLQAPMEKVNSLLVVGSDDGVHIVGIHGIGGVGKTTLALAVYNSIADSFDGSCFLENVRETSKKHGLQHLQSILLNRTVGGEKKIVLTSVQEGKSMISQRLGRKKVLLILDDVDEQDQLQAIVGRPEWFGPGSRVIITTRDQQLLASHDVNTTYELNPLSEEDALRLLSYKAFKSENVDTSYADVLNRVVNYASGLPLALEVIGSNLCGKSIEAWDSAINQYERIPSNKILETLKISFDALEEEEKNVFLDIACCFKGYDLVEVKDILHAHHGYCVEHHIQVLNDRSLIKVSEYYSDKVTLHDLIEDMGKEIVRRESSKEPGKRSRLWFHKDVVQVFEQDEGSNKIEIIFLEFQFSEEEEVKWDGDGLKKMKSLKTLIIKNGRFSQGPSHLPNSLRVLEWRKYPLEYLPSHFCPNKLAICKFDRSCISSLGLSGLLLKKVDHLCNILHFDLNKIRFIKSIPNVSGLQILEKLSFQHCSNLCRIHDSVGLLNNLKFLNAWGCKRLRCFPPLNLTSLETLDLSHCLSLESFPEISVKMENMTELLLLESPIKRFPRSFINLTGLQTLIVTSCSTSDVVAPLLRRDIVTMPKLSLISITGIEGCIVHNKEDEGEEKVSSSNVETICMQRCNLTDDFFLLVNAWFPKLYLHNCKHLQEIEGIPPNLKIFNAIGCTSMTPSCRSKLLNQELYVARKTIFPDDCYPSTINNFSLPGSEIPNWFEPQSMGTSISFRFRNRIPRLVFCLVVLGPAVRNENLKFVQIINGIREPVYIPGIDYIKQDHIYLLHFGKMTYEHELLNQWNHAEISVVDDSGMSRKILGGMHVCKEEYDMEDIQFIDPRGKRKLDDDLDTSESQHHQLRKKHRFVDSQVSETQIVQQQQGTGFLSHVKNWARSVFSFLPTPAMQSLDDHVNENSWSLASNADNGQH</sequence>
<dbReference type="Gene3D" id="1.10.8.430">
    <property type="entry name" value="Helical domain of apoptotic protease-activating factors"/>
    <property type="match status" value="1"/>
</dbReference>
<dbReference type="SUPFAM" id="SSF52540">
    <property type="entry name" value="P-loop containing nucleoside triphosphate hydrolases"/>
    <property type="match status" value="1"/>
</dbReference>
<dbReference type="InterPro" id="IPR042197">
    <property type="entry name" value="Apaf_helical"/>
</dbReference>
<reference evidence="7" key="2">
    <citation type="submission" date="2025-08" db="UniProtKB">
        <authorList>
            <consortium name="RefSeq"/>
        </authorList>
    </citation>
    <scope>IDENTIFICATION</scope>
    <source>
        <tissue evidence="7">Young leaves</tissue>
    </source>
</reference>
<name>A0A8B8LPJ0_ABRPR</name>
<dbReference type="GO" id="GO:0006952">
    <property type="term" value="P:defense response"/>
    <property type="evidence" value="ECO:0007669"/>
    <property type="project" value="UniProtKB-KW"/>
</dbReference>
<evidence type="ECO:0000313" key="7">
    <source>
        <dbReference type="RefSeq" id="XP_027357333.1"/>
    </source>
</evidence>
<dbReference type="KEGG" id="aprc:113866728"/>
<dbReference type="GO" id="GO:0007165">
    <property type="term" value="P:signal transduction"/>
    <property type="evidence" value="ECO:0007669"/>
    <property type="project" value="InterPro"/>
</dbReference>
<dbReference type="PANTHER" id="PTHR11017:SF431">
    <property type="entry name" value="ADP-RIBOSYL CYCLASE_CYCLIC ADP-RIBOSE HYDROLASE"/>
    <property type="match status" value="1"/>
</dbReference>
<keyword evidence="6" id="KW-1185">Reference proteome</keyword>
<dbReference type="SUPFAM" id="SSF52058">
    <property type="entry name" value="L domain-like"/>
    <property type="match status" value="1"/>
</dbReference>
<reference evidence="6" key="1">
    <citation type="journal article" date="2019" name="Toxins">
        <title>Detection of Abrin-Like and Prepropulchellin-Like Toxin Genes and Transcripts Using Whole Genome Sequencing and Full-Length Transcript Sequencing of Abrus precatorius.</title>
        <authorList>
            <person name="Hovde B.T."/>
            <person name="Daligault H.E."/>
            <person name="Hanschen E.R."/>
            <person name="Kunde Y.A."/>
            <person name="Johnson M.B."/>
            <person name="Starkenburg S.R."/>
            <person name="Johnson S.L."/>
        </authorList>
    </citation>
    <scope>NUCLEOTIDE SEQUENCE [LARGE SCALE GENOMIC DNA]</scope>
</reference>
<protein>
    <submittedName>
        <fullName evidence="7">TMV resistance protein N-like</fullName>
    </submittedName>
</protein>
<dbReference type="AlphaFoldDB" id="A0A8B8LPJ0"/>
<dbReference type="InterPro" id="IPR036390">
    <property type="entry name" value="WH_DNA-bd_sf"/>
</dbReference>
<gene>
    <name evidence="7" type="primary">LOC113866728</name>
</gene>
<dbReference type="InterPro" id="IPR058546">
    <property type="entry name" value="RPS4B/Roq1-like_LRR"/>
</dbReference>
<dbReference type="Proteomes" id="UP000694853">
    <property type="component" value="Unplaced"/>
</dbReference>